<keyword evidence="2" id="KW-1185">Reference proteome</keyword>
<gene>
    <name evidence="1" type="ORF">IRY30_04255</name>
</gene>
<sequence length="137" mass="15434">MAALVCALGMWRFFTLRTKGFPVVVRPASSKDGRHWRHGVLVYSGTAAKFYKLRSVRPDCNLYFTRLGTEILGRREITPREAGMLDKNTHVVRIAHRAQEWEIAVNSSGDTALVAWLESGPSARRASHSAFNRPRPI</sequence>
<comment type="caution">
    <text evidence="1">The sequence shown here is derived from an EMBL/GenBank/DDBJ whole genome shotgun (WGS) entry which is preliminary data.</text>
</comment>
<name>A0ABR9ZIN6_9CORY</name>
<protein>
    <submittedName>
        <fullName evidence="1">DUF2550 domain-containing protein</fullName>
    </submittedName>
</protein>
<evidence type="ECO:0000313" key="1">
    <source>
        <dbReference type="EMBL" id="MBF4553295.1"/>
    </source>
</evidence>
<dbReference type="Pfam" id="PF10739">
    <property type="entry name" value="DUF2550"/>
    <property type="match status" value="1"/>
</dbReference>
<proteinExistence type="predicted"/>
<dbReference type="EMBL" id="JADKMY010000001">
    <property type="protein sequence ID" value="MBF4553295.1"/>
    <property type="molecule type" value="Genomic_DNA"/>
</dbReference>
<accession>A0ABR9ZIN6</accession>
<organism evidence="1 2">
    <name type="scientific">Corynebacterium suicordis DSM 45110</name>
    <dbReference type="NCBI Taxonomy" id="1121369"/>
    <lineage>
        <taxon>Bacteria</taxon>
        <taxon>Bacillati</taxon>
        <taxon>Actinomycetota</taxon>
        <taxon>Actinomycetes</taxon>
        <taxon>Mycobacteriales</taxon>
        <taxon>Corynebacteriaceae</taxon>
        <taxon>Corynebacterium</taxon>
    </lineage>
</organism>
<reference evidence="1 2" key="1">
    <citation type="submission" date="2020-10" db="EMBL/GenBank/DDBJ databases">
        <title>Novel species in genus Corynebacterium.</title>
        <authorList>
            <person name="Zhang G."/>
        </authorList>
    </citation>
    <scope>NUCLEOTIDE SEQUENCE [LARGE SCALE GENOMIC DNA]</scope>
    <source>
        <strain evidence="1 2">DSM 45110</strain>
    </source>
</reference>
<dbReference type="RefSeq" id="WP_194556560.1">
    <property type="nucleotide sequence ID" value="NZ_JADKMY010000001.1"/>
</dbReference>
<dbReference type="Proteomes" id="UP000635902">
    <property type="component" value="Unassembled WGS sequence"/>
</dbReference>
<dbReference type="InterPro" id="IPR019675">
    <property type="entry name" value="DUF2550"/>
</dbReference>
<evidence type="ECO:0000313" key="2">
    <source>
        <dbReference type="Proteomes" id="UP000635902"/>
    </source>
</evidence>